<reference evidence="4" key="1">
    <citation type="journal article" date="2019" name="Int. J. Syst. Evol. Microbiol.">
        <title>The Global Catalogue of Microorganisms (GCM) 10K type strain sequencing project: providing services to taxonomists for standard genome sequencing and annotation.</title>
        <authorList>
            <consortium name="The Broad Institute Genomics Platform"/>
            <consortium name="The Broad Institute Genome Sequencing Center for Infectious Disease"/>
            <person name="Wu L."/>
            <person name="Ma J."/>
        </authorList>
    </citation>
    <scope>NUCLEOTIDE SEQUENCE [LARGE SCALE GENOMIC DNA]</scope>
    <source>
        <strain evidence="4">KCTC 52344</strain>
    </source>
</reference>
<proteinExistence type="predicted"/>
<gene>
    <name evidence="3" type="ORF">ACFSR2_05030</name>
</gene>
<evidence type="ECO:0000313" key="4">
    <source>
        <dbReference type="Proteomes" id="UP001597510"/>
    </source>
</evidence>
<organism evidence="3 4">
    <name type="scientific">Emticicia soli</name>
    <dbReference type="NCBI Taxonomy" id="2027878"/>
    <lineage>
        <taxon>Bacteria</taxon>
        <taxon>Pseudomonadati</taxon>
        <taxon>Bacteroidota</taxon>
        <taxon>Cytophagia</taxon>
        <taxon>Cytophagales</taxon>
        <taxon>Leadbetterellaceae</taxon>
        <taxon>Emticicia</taxon>
    </lineage>
</organism>
<sequence length="402" mass="45993">MKNQILFPLLLIYVFACVCQVASAQDVIYTVEKNIIKCKIIGVENNDLIYIENVSSKVTHIELAKAFLIFNEKGNFLLVEDYTQNKEGQGRIREDFFAEQALPRYDMIIGYDNTVIRCEITYESNDVVNYKKKQSGSPGTKNKSDIMFIIYKDGKHKILTQDFIGKSAEFRLAKADIKEKLLEEEKELANAPEPINNTATVPQQLEPEPVKPSESQKNVESAKDVSGVLQKPVLSDEQYKEYSNTGKQKVMDFESFLQIITDKQKDQVEKDKAIEQALRLFTPNATIEISQKLPSGEIQKNTRKVSDYLKRLKFSSYSSITMEWSDIHYVNELTQEADGNYYGVIRGTQRFQGYDTSGNIKYSDETVKDVKVMVKSYKKIIEALEKQQWDVLLGNIGIVETK</sequence>
<evidence type="ECO:0000313" key="3">
    <source>
        <dbReference type="EMBL" id="MFD2520237.1"/>
    </source>
</evidence>
<keyword evidence="4" id="KW-1185">Reference proteome</keyword>
<keyword evidence="2" id="KW-0732">Signal</keyword>
<feature type="region of interest" description="Disordered" evidence="1">
    <location>
        <begin position="188"/>
        <end position="224"/>
    </location>
</feature>
<name>A0ABW5J2I9_9BACT</name>
<dbReference type="Proteomes" id="UP001597510">
    <property type="component" value="Unassembled WGS sequence"/>
</dbReference>
<accession>A0ABW5J2I9</accession>
<feature type="chain" id="PRO_5045576459" evidence="2">
    <location>
        <begin position="25"/>
        <end position="402"/>
    </location>
</feature>
<feature type="signal peptide" evidence="2">
    <location>
        <begin position="1"/>
        <end position="24"/>
    </location>
</feature>
<evidence type="ECO:0000256" key="1">
    <source>
        <dbReference type="SAM" id="MobiDB-lite"/>
    </source>
</evidence>
<evidence type="ECO:0000256" key="2">
    <source>
        <dbReference type="SAM" id="SignalP"/>
    </source>
</evidence>
<dbReference type="EMBL" id="JBHULC010000004">
    <property type="protein sequence ID" value="MFD2520237.1"/>
    <property type="molecule type" value="Genomic_DNA"/>
</dbReference>
<protein>
    <submittedName>
        <fullName evidence="3">Uncharacterized protein</fullName>
    </submittedName>
</protein>
<comment type="caution">
    <text evidence="3">The sequence shown here is derived from an EMBL/GenBank/DDBJ whole genome shotgun (WGS) entry which is preliminary data.</text>
</comment>
<dbReference type="RefSeq" id="WP_340235649.1">
    <property type="nucleotide sequence ID" value="NZ_JBBEWC010000004.1"/>
</dbReference>